<reference key="1">
    <citation type="submission" date="2009-07" db="EMBL/GenBank/DDBJ databases">
        <authorList>
            <person name="Genoscope - CEA"/>
        </authorList>
    </citation>
    <scope>NUCLEOTIDE SEQUENCE</scope>
    <source>
        <strain>3As</strain>
    </source>
</reference>
<evidence type="ECO:0000313" key="1">
    <source>
        <dbReference type="EMBL" id="CAZ87221.1"/>
    </source>
</evidence>
<sequence length="71" mass="8283">MGLRKFMRMRGWEFWRQCQFEPHADRRLSHGKRSARGANLEFQRASTGSLQTRRMAQISIAKMKRGAVASD</sequence>
<evidence type="ECO:0000313" key="4">
    <source>
        <dbReference type="Proteomes" id="UP000078599"/>
    </source>
</evidence>
<reference evidence="3" key="2">
    <citation type="journal article" date="2010" name="PLoS Genet.">
        <title>Structure, function, and evolution of the Thiomonas spp. genome.</title>
        <authorList>
            <person name="Arsene-Ploetze F."/>
            <person name="Koechler S."/>
            <person name="Marchal M."/>
            <person name="Coppee J.Y."/>
            <person name="Chandler M."/>
            <person name="Bonnefoy V."/>
            <person name="Brochier-Armanet C."/>
            <person name="Barakat M."/>
            <person name="Barbe V."/>
            <person name="Battaglia-Brunet F."/>
            <person name="Bruneel O."/>
            <person name="Bryan C.G."/>
            <person name="Cleiss-Arnold J."/>
            <person name="Cruveiller S."/>
            <person name="Erhardt M."/>
            <person name="Heinrich-Salmeron A."/>
            <person name="Hommais F."/>
            <person name="Joulian C."/>
            <person name="Krin E."/>
            <person name="Lieutaud A."/>
            <person name="Lievremont D."/>
            <person name="Michel C."/>
            <person name="Muller D."/>
            <person name="Ortet P."/>
            <person name="Proux C."/>
            <person name="Siguier P."/>
            <person name="Roche D."/>
            <person name="Rouy Z."/>
            <person name="Salvignol G."/>
            <person name="Slyemi D."/>
            <person name="Talla E."/>
            <person name="Weiss S."/>
            <person name="Weissenbach J."/>
            <person name="Medigue C."/>
            <person name="Bertin P.N."/>
        </authorList>
    </citation>
    <scope>NUCLEOTIDE SEQUENCE [LARGE SCALE GENOMIC DNA]</scope>
    <source>
        <strain evidence="3">DSM 22701 / CIP 110005 / 3As</strain>
    </source>
</reference>
<dbReference type="EMBL" id="CTRI01000006">
    <property type="protein sequence ID" value="CQR30234.1"/>
    <property type="molecule type" value="Genomic_DNA"/>
</dbReference>
<organism evidence="1 3">
    <name type="scientific">Thiomonas arsenitoxydans (strain DSM 22701 / CIP 110005 / 3As)</name>
    <dbReference type="NCBI Taxonomy" id="426114"/>
    <lineage>
        <taxon>Bacteria</taxon>
        <taxon>Pseudomonadati</taxon>
        <taxon>Pseudomonadota</taxon>
        <taxon>Betaproteobacteria</taxon>
        <taxon>Burkholderiales</taxon>
        <taxon>Thiomonas</taxon>
    </lineage>
</organism>
<reference evidence="1" key="3">
    <citation type="submission" date="2010-07" db="EMBL/GenBank/DDBJ databases">
        <authorList>
            <person name="Genoscope - CEA"/>
        </authorList>
    </citation>
    <scope>NUCLEOTIDE SEQUENCE</scope>
    <source>
        <strain evidence="1">3As</strain>
    </source>
</reference>
<evidence type="ECO:0000313" key="3">
    <source>
        <dbReference type="Proteomes" id="UP000002372"/>
    </source>
</evidence>
<reference evidence="2 4" key="4">
    <citation type="submission" date="2015-03" db="EMBL/GenBank/DDBJ databases">
        <authorList>
            <person name="Regsiter A."/>
            <person name="william w."/>
        </authorList>
    </citation>
    <scope>NUCLEOTIDE SEQUENCE [LARGE SCALE GENOMIC DNA]</scope>
    <source>
        <strain evidence="2 4">CB1</strain>
    </source>
</reference>
<evidence type="ECO:0000313" key="2">
    <source>
        <dbReference type="EMBL" id="CQR30234.1"/>
    </source>
</evidence>
<gene>
    <name evidence="1" type="ordered locus">THI_0478</name>
    <name evidence="2" type="ORF">THICB1_140037</name>
</gene>
<dbReference type="EMBL" id="FP475956">
    <property type="protein sequence ID" value="CAZ87221.1"/>
    <property type="molecule type" value="Genomic_DNA"/>
</dbReference>
<dbReference type="Proteomes" id="UP000002372">
    <property type="component" value="Chromosome"/>
</dbReference>
<dbReference type="KEGG" id="thi:THI_0478"/>
<accession>D6CRI0</accession>
<keyword evidence="4" id="KW-1185">Reference proteome</keyword>
<proteinExistence type="predicted"/>
<dbReference type="Proteomes" id="UP000078599">
    <property type="component" value="Unassembled WGS sequence"/>
</dbReference>
<dbReference type="AlphaFoldDB" id="D6CRI0"/>
<dbReference type="HOGENOM" id="CLU_2738760_0_0_4"/>
<protein>
    <submittedName>
        <fullName evidence="1">Uncharacterized protein</fullName>
    </submittedName>
</protein>
<name>D6CRI0_THIA3</name>